<dbReference type="Gene3D" id="1.10.260.40">
    <property type="entry name" value="lambda repressor-like DNA-binding domains"/>
    <property type="match status" value="1"/>
</dbReference>
<dbReference type="eggNOG" id="COG1609">
    <property type="taxonomic scope" value="Bacteria"/>
</dbReference>
<dbReference type="InterPro" id="IPR000843">
    <property type="entry name" value="HTH_LacI"/>
</dbReference>
<dbReference type="Pfam" id="PF00356">
    <property type="entry name" value="LacI"/>
    <property type="match status" value="1"/>
</dbReference>
<evidence type="ECO:0000313" key="5">
    <source>
        <dbReference type="EMBL" id="KEO89865.1"/>
    </source>
</evidence>
<dbReference type="Pfam" id="PF13377">
    <property type="entry name" value="Peripla_BP_3"/>
    <property type="match status" value="1"/>
</dbReference>
<comment type="caution">
    <text evidence="5">The sequence shown here is derived from an EMBL/GenBank/DDBJ whole genome shotgun (WGS) entry which is preliminary data.</text>
</comment>
<organism evidence="5 6">
    <name type="scientific">Erythrobacter longus</name>
    <dbReference type="NCBI Taxonomy" id="1044"/>
    <lineage>
        <taxon>Bacteria</taxon>
        <taxon>Pseudomonadati</taxon>
        <taxon>Pseudomonadota</taxon>
        <taxon>Alphaproteobacteria</taxon>
        <taxon>Sphingomonadales</taxon>
        <taxon>Erythrobacteraceae</taxon>
        <taxon>Erythrobacter/Porphyrobacter group</taxon>
        <taxon>Erythrobacter</taxon>
    </lineage>
</organism>
<dbReference type="AlphaFoldDB" id="A0A074MAT0"/>
<protein>
    <recommendedName>
        <fullName evidence="4">HTH lacI-type domain-containing protein</fullName>
    </recommendedName>
</protein>
<proteinExistence type="predicted"/>
<reference evidence="5 6" key="1">
    <citation type="submission" date="2014-04" db="EMBL/GenBank/DDBJ databases">
        <title>A comprehensive comparison of genomes of Erythrobacter spp. strains.</title>
        <authorList>
            <person name="Zheng Q."/>
        </authorList>
    </citation>
    <scope>NUCLEOTIDE SEQUENCE [LARGE SCALE GENOMIC DNA]</scope>
    <source>
        <strain evidence="5 6">DSM 6997</strain>
    </source>
</reference>
<accession>A0A074MAT0</accession>
<evidence type="ECO:0000256" key="1">
    <source>
        <dbReference type="ARBA" id="ARBA00023015"/>
    </source>
</evidence>
<dbReference type="PROSITE" id="PS00356">
    <property type="entry name" value="HTH_LACI_1"/>
    <property type="match status" value="1"/>
</dbReference>
<evidence type="ECO:0000313" key="6">
    <source>
        <dbReference type="Proteomes" id="UP000027647"/>
    </source>
</evidence>
<dbReference type="SUPFAM" id="SSF53822">
    <property type="entry name" value="Periplasmic binding protein-like I"/>
    <property type="match status" value="1"/>
</dbReference>
<dbReference type="PANTHER" id="PTHR30146">
    <property type="entry name" value="LACI-RELATED TRANSCRIPTIONAL REPRESSOR"/>
    <property type="match status" value="1"/>
</dbReference>
<dbReference type="EMBL" id="JMIW01000004">
    <property type="protein sequence ID" value="KEO89865.1"/>
    <property type="molecule type" value="Genomic_DNA"/>
</dbReference>
<dbReference type="InterPro" id="IPR028082">
    <property type="entry name" value="Peripla_BP_I"/>
</dbReference>
<gene>
    <name evidence="5" type="ORF">EH31_11980</name>
</gene>
<dbReference type="PANTHER" id="PTHR30146:SF153">
    <property type="entry name" value="LACTOSE OPERON REPRESSOR"/>
    <property type="match status" value="1"/>
</dbReference>
<feature type="domain" description="HTH lacI-type" evidence="4">
    <location>
        <begin position="1"/>
        <end position="53"/>
    </location>
</feature>
<dbReference type="CDD" id="cd01545">
    <property type="entry name" value="PBP1_SalR"/>
    <property type="match status" value="1"/>
</dbReference>
<dbReference type="Proteomes" id="UP000027647">
    <property type="component" value="Unassembled WGS sequence"/>
</dbReference>
<dbReference type="GO" id="GO:0000976">
    <property type="term" value="F:transcription cis-regulatory region binding"/>
    <property type="evidence" value="ECO:0007669"/>
    <property type="project" value="TreeGrafter"/>
</dbReference>
<dbReference type="SMART" id="SM00354">
    <property type="entry name" value="HTH_LACI"/>
    <property type="match status" value="1"/>
</dbReference>
<name>A0A074MAT0_ERYLO</name>
<dbReference type="Gene3D" id="3.40.50.2300">
    <property type="match status" value="2"/>
</dbReference>
<evidence type="ECO:0000256" key="3">
    <source>
        <dbReference type="ARBA" id="ARBA00023163"/>
    </source>
</evidence>
<keyword evidence="6" id="KW-1185">Reference proteome</keyword>
<dbReference type="GO" id="GO:0003700">
    <property type="term" value="F:DNA-binding transcription factor activity"/>
    <property type="evidence" value="ECO:0007669"/>
    <property type="project" value="TreeGrafter"/>
</dbReference>
<keyword evidence="3" id="KW-0804">Transcription</keyword>
<keyword evidence="2" id="KW-0238">DNA-binding</keyword>
<dbReference type="CDD" id="cd01392">
    <property type="entry name" value="HTH_LacI"/>
    <property type="match status" value="1"/>
</dbReference>
<sequence length="339" mass="37186">MKDVADLAGVSIKTVSRVLNNEPHVQEKLRRKVREAAEKLEYVPSHSARSLRGNRSYDINLVCHNAGSVYVNSIQFGGVIACQELGYQLSISLMEDLDQMAMRDIRAAFETVMKRRRPDGVILLAPYANDEKIGFVLQEMGIPVVRVGPVELQNKGLLVEIDDYQAAIEVVRHLADLGHKNIGFIRGSENQRATHVRYSGFCVAMEAAGLTVEDALVRPGAFDFQSGYEAGQFYLGHTSRPSAVFASNDDMAAGLVAAYTEHGLKVPKDISVVGFDDSSIATCMRPYLTTVRQPLSDLGARAVRELVASLSGTGKPEARRIVLDHEFVLRDTTAPPNTK</sequence>
<keyword evidence="1" id="KW-0805">Transcription regulation</keyword>
<dbReference type="STRING" id="1044.EH31_11980"/>
<evidence type="ECO:0000256" key="2">
    <source>
        <dbReference type="ARBA" id="ARBA00023125"/>
    </source>
</evidence>
<evidence type="ECO:0000259" key="4">
    <source>
        <dbReference type="PROSITE" id="PS50932"/>
    </source>
</evidence>
<dbReference type="InterPro" id="IPR010982">
    <property type="entry name" value="Lambda_DNA-bd_dom_sf"/>
</dbReference>
<dbReference type="SUPFAM" id="SSF47413">
    <property type="entry name" value="lambda repressor-like DNA-binding domains"/>
    <property type="match status" value="1"/>
</dbReference>
<dbReference type="InterPro" id="IPR046335">
    <property type="entry name" value="LacI/GalR-like_sensor"/>
</dbReference>
<dbReference type="PROSITE" id="PS50932">
    <property type="entry name" value="HTH_LACI_2"/>
    <property type="match status" value="1"/>
</dbReference>